<geneLocation type="plasmid" evidence="10">
    <name>ptb1</name>
</geneLocation>
<organism evidence="9 10">
    <name type="scientific">Thermus brockianus</name>
    <dbReference type="NCBI Taxonomy" id="56956"/>
    <lineage>
        <taxon>Bacteria</taxon>
        <taxon>Thermotogati</taxon>
        <taxon>Deinococcota</taxon>
        <taxon>Deinococci</taxon>
        <taxon>Thermales</taxon>
        <taxon>Thermaceae</taxon>
        <taxon>Thermus</taxon>
    </lineage>
</organism>
<dbReference type="EMBL" id="CP016313">
    <property type="protein sequence ID" value="APD10388.1"/>
    <property type="molecule type" value="Genomic_DNA"/>
</dbReference>
<keyword evidence="3" id="KW-0813">Transport</keyword>
<evidence type="ECO:0000256" key="6">
    <source>
        <dbReference type="ARBA" id="ARBA00022989"/>
    </source>
</evidence>
<dbReference type="RefSeq" id="WP_420855819.1">
    <property type="nucleotide sequence ID" value="NZ_CP016313.1"/>
</dbReference>
<evidence type="ECO:0000256" key="8">
    <source>
        <dbReference type="SAM" id="Phobius"/>
    </source>
</evidence>
<keyword evidence="4" id="KW-1003">Cell membrane</keyword>
<evidence type="ECO:0000256" key="4">
    <source>
        <dbReference type="ARBA" id="ARBA00022475"/>
    </source>
</evidence>
<proteinExistence type="inferred from homology"/>
<dbReference type="Gene3D" id="1.10.3470.10">
    <property type="entry name" value="ABC transporter involved in vitamin B12 uptake, BtuC"/>
    <property type="match status" value="1"/>
</dbReference>
<dbReference type="GO" id="GO:0022857">
    <property type="term" value="F:transmembrane transporter activity"/>
    <property type="evidence" value="ECO:0007669"/>
    <property type="project" value="InterPro"/>
</dbReference>
<keyword evidence="7 8" id="KW-0472">Membrane</keyword>
<evidence type="ECO:0000256" key="7">
    <source>
        <dbReference type="ARBA" id="ARBA00023136"/>
    </source>
</evidence>
<keyword evidence="5 8" id="KW-0812">Transmembrane</keyword>
<dbReference type="InterPro" id="IPR000522">
    <property type="entry name" value="ABC_transptr_permease_BtuC"/>
</dbReference>
<evidence type="ECO:0000256" key="5">
    <source>
        <dbReference type="ARBA" id="ARBA00022692"/>
    </source>
</evidence>
<dbReference type="GO" id="GO:0005886">
    <property type="term" value="C:plasma membrane"/>
    <property type="evidence" value="ECO:0007669"/>
    <property type="project" value="UniProtKB-SubCell"/>
</dbReference>
<dbReference type="PANTHER" id="PTHR30472:SF25">
    <property type="entry name" value="ABC TRANSPORTER PERMEASE PROTEIN MJ0876-RELATED"/>
    <property type="match status" value="1"/>
</dbReference>
<gene>
    <name evidence="9" type="ORF">A0O31_02363</name>
</gene>
<evidence type="ECO:0000256" key="3">
    <source>
        <dbReference type="ARBA" id="ARBA00022448"/>
    </source>
</evidence>
<feature type="transmembrane region" description="Helical" evidence="8">
    <location>
        <begin position="251"/>
        <end position="274"/>
    </location>
</feature>
<keyword evidence="6 8" id="KW-1133">Transmembrane helix</keyword>
<dbReference type="Proteomes" id="UP000182993">
    <property type="component" value="Plasmid pTB1"/>
</dbReference>
<feature type="transmembrane region" description="Helical" evidence="8">
    <location>
        <begin position="313"/>
        <end position="334"/>
    </location>
</feature>
<comment type="subcellular location">
    <subcellularLocation>
        <location evidence="1">Cell membrane</location>
        <topology evidence="1">Multi-pass membrane protein</topology>
    </subcellularLocation>
</comment>
<protein>
    <submittedName>
        <fullName evidence="9">Hemin ABC transporter, permease protein</fullName>
    </submittedName>
</protein>
<sequence>MIRGLSSPRFRRYRLVLLALAVLVALSLLLGAGLGAYPIPPLAIPSILLRGEGVEYQVLTALRFPRVLGAALVGALLALAGAVLQGLFRNPLVDPGLIGVSSGAALGAAIFIVLWPGAGALEVYALPVFAFLGGLLATHLLWRLAQTAFGVQVTVLLLSGIALNALVGAGIGLLTFLASEEELRSLTFWTLGGFSALTWRLLLAGLPLALVSSLLLLPLARPLNALALGEREAFHLGVDLEALKRRAVTGAALGVGVAVALAGGVGFLGLVAPHLFRLMAGPDHRYLLPGAALLGAVLAVVADLLARTLAAPAEIPVGVVTALLGGPFFLYLVLRYKREVYRA</sequence>
<evidence type="ECO:0000256" key="2">
    <source>
        <dbReference type="ARBA" id="ARBA00007935"/>
    </source>
</evidence>
<accession>A0A1J0LWG0</accession>
<evidence type="ECO:0000313" key="10">
    <source>
        <dbReference type="Proteomes" id="UP000182993"/>
    </source>
</evidence>
<reference evidence="10" key="1">
    <citation type="submission" date="2016-06" db="EMBL/GenBank/DDBJ databases">
        <title>Whole genome sequencing of Thermus brockianus strain GE-1.</title>
        <authorList>
            <person name="Schaefers C."/>
            <person name="Blank S."/>
            <person name="Wiebusch S."/>
            <person name="Elleuche S."/>
            <person name="Antranikian G."/>
        </authorList>
    </citation>
    <scope>NUCLEOTIDE SEQUENCE [LARGE SCALE GENOMIC DNA]</scope>
    <source>
        <strain evidence="10">GE-1</strain>
        <plasmid evidence="10">ptb1</plasmid>
    </source>
</reference>
<dbReference type="PANTHER" id="PTHR30472">
    <property type="entry name" value="FERRIC ENTEROBACTIN TRANSPORT SYSTEM PERMEASE PROTEIN"/>
    <property type="match status" value="1"/>
</dbReference>
<dbReference type="CDD" id="cd06550">
    <property type="entry name" value="TM_ABC_iron-siderophores_like"/>
    <property type="match status" value="1"/>
</dbReference>
<name>A0A1J0LWG0_THEBO</name>
<feature type="transmembrane region" description="Helical" evidence="8">
    <location>
        <begin position="124"/>
        <end position="142"/>
    </location>
</feature>
<dbReference type="AlphaFoldDB" id="A0A1J0LWG0"/>
<evidence type="ECO:0000256" key="1">
    <source>
        <dbReference type="ARBA" id="ARBA00004651"/>
    </source>
</evidence>
<feature type="transmembrane region" description="Helical" evidence="8">
    <location>
        <begin position="96"/>
        <end position="118"/>
    </location>
</feature>
<dbReference type="GO" id="GO:0033214">
    <property type="term" value="P:siderophore-iron import into cell"/>
    <property type="evidence" value="ECO:0007669"/>
    <property type="project" value="TreeGrafter"/>
</dbReference>
<evidence type="ECO:0000313" key="9">
    <source>
        <dbReference type="EMBL" id="APD10388.1"/>
    </source>
</evidence>
<dbReference type="SUPFAM" id="SSF81345">
    <property type="entry name" value="ABC transporter involved in vitamin B12 uptake, BtuC"/>
    <property type="match status" value="1"/>
</dbReference>
<dbReference type="KEGG" id="tbc:A0O31_02363"/>
<dbReference type="InterPro" id="IPR037294">
    <property type="entry name" value="ABC_BtuC-like"/>
</dbReference>
<feature type="transmembrane region" description="Helical" evidence="8">
    <location>
        <begin position="154"/>
        <end position="177"/>
    </location>
</feature>
<feature type="transmembrane region" description="Helical" evidence="8">
    <location>
        <begin position="197"/>
        <end position="217"/>
    </location>
</feature>
<feature type="transmembrane region" description="Helical" evidence="8">
    <location>
        <begin position="64"/>
        <end position="84"/>
    </location>
</feature>
<keyword evidence="9" id="KW-0614">Plasmid</keyword>
<comment type="similarity">
    <text evidence="2">Belongs to the binding-protein-dependent transport system permease family. FecCD subfamily.</text>
</comment>
<dbReference type="Pfam" id="PF01032">
    <property type="entry name" value="FecCD"/>
    <property type="match status" value="1"/>
</dbReference>
<dbReference type="FunFam" id="1.10.3470.10:FF:000001">
    <property type="entry name" value="Vitamin B12 ABC transporter permease BtuC"/>
    <property type="match status" value="1"/>
</dbReference>